<evidence type="ECO:0000313" key="1">
    <source>
        <dbReference type="EMBL" id="KAI0060632.1"/>
    </source>
</evidence>
<dbReference type="EMBL" id="MU277217">
    <property type="protein sequence ID" value="KAI0060632.1"/>
    <property type="molecule type" value="Genomic_DNA"/>
</dbReference>
<evidence type="ECO:0000313" key="2">
    <source>
        <dbReference type="Proteomes" id="UP000814140"/>
    </source>
</evidence>
<accession>A0ACB8SWQ5</accession>
<reference evidence="1" key="2">
    <citation type="journal article" date="2022" name="New Phytol.">
        <title>Evolutionary transition to the ectomycorrhizal habit in the genomes of a hyperdiverse lineage of mushroom-forming fungi.</title>
        <authorList>
            <person name="Looney B."/>
            <person name="Miyauchi S."/>
            <person name="Morin E."/>
            <person name="Drula E."/>
            <person name="Courty P.E."/>
            <person name="Kohler A."/>
            <person name="Kuo A."/>
            <person name="LaButti K."/>
            <person name="Pangilinan J."/>
            <person name="Lipzen A."/>
            <person name="Riley R."/>
            <person name="Andreopoulos W."/>
            <person name="He G."/>
            <person name="Johnson J."/>
            <person name="Nolan M."/>
            <person name="Tritt A."/>
            <person name="Barry K.W."/>
            <person name="Grigoriev I.V."/>
            <person name="Nagy L.G."/>
            <person name="Hibbett D."/>
            <person name="Henrissat B."/>
            <person name="Matheny P.B."/>
            <person name="Labbe J."/>
            <person name="Martin F.M."/>
        </authorList>
    </citation>
    <scope>NUCLEOTIDE SEQUENCE</scope>
    <source>
        <strain evidence="1">HHB10654</strain>
    </source>
</reference>
<organism evidence="1 2">
    <name type="scientific">Artomyces pyxidatus</name>
    <dbReference type="NCBI Taxonomy" id="48021"/>
    <lineage>
        <taxon>Eukaryota</taxon>
        <taxon>Fungi</taxon>
        <taxon>Dikarya</taxon>
        <taxon>Basidiomycota</taxon>
        <taxon>Agaricomycotina</taxon>
        <taxon>Agaricomycetes</taxon>
        <taxon>Russulales</taxon>
        <taxon>Auriscalpiaceae</taxon>
        <taxon>Artomyces</taxon>
    </lineage>
</organism>
<name>A0ACB8SWQ5_9AGAM</name>
<protein>
    <submittedName>
        <fullName evidence="1">Alpha/beta-hydrolase</fullName>
    </submittedName>
</protein>
<dbReference type="Proteomes" id="UP000814140">
    <property type="component" value="Unassembled WGS sequence"/>
</dbReference>
<reference evidence="1" key="1">
    <citation type="submission" date="2021-03" db="EMBL/GenBank/DDBJ databases">
        <authorList>
            <consortium name="DOE Joint Genome Institute"/>
            <person name="Ahrendt S."/>
            <person name="Looney B.P."/>
            <person name="Miyauchi S."/>
            <person name="Morin E."/>
            <person name="Drula E."/>
            <person name="Courty P.E."/>
            <person name="Chicoki N."/>
            <person name="Fauchery L."/>
            <person name="Kohler A."/>
            <person name="Kuo A."/>
            <person name="Labutti K."/>
            <person name="Pangilinan J."/>
            <person name="Lipzen A."/>
            <person name="Riley R."/>
            <person name="Andreopoulos W."/>
            <person name="He G."/>
            <person name="Johnson J."/>
            <person name="Barry K.W."/>
            <person name="Grigoriev I.V."/>
            <person name="Nagy L."/>
            <person name="Hibbett D."/>
            <person name="Henrissat B."/>
            <person name="Matheny P.B."/>
            <person name="Labbe J."/>
            <person name="Martin F."/>
        </authorList>
    </citation>
    <scope>NUCLEOTIDE SEQUENCE</scope>
    <source>
        <strain evidence="1">HHB10654</strain>
    </source>
</reference>
<sequence length="316" mass="34606">MKRTRVAPGAMQRFVTTRGWSVQTLAYVFGSTTSNYQKWARKNGLDILTDEIGEGGKLHWIGPLGPRKFDRVLLFFHGGGYALPLNIFTQLAFLLSVKRDLEESVGGIGVVFLEYFLMPDFPFPTQLRQANAAVIHLDNGLTPSSLVLSGDSAGGGITFQILSHILHPLPDIPPPPRLSTAIGGAALISPWISFDSTLPSYAKNDKLDIVPTEFYDNEAAIFLSDVPDSHRAYAEPLFAGATWWEGLGSVVGRVFASAGELECPRNSILKFFSGPVKEHVLDTTVILDKGGLHEDMLNAFPAREGGRSTEYRILMK</sequence>
<gene>
    <name evidence="1" type="ORF">BV25DRAFT_915931</name>
</gene>
<keyword evidence="2" id="KW-1185">Reference proteome</keyword>
<comment type="caution">
    <text evidence="1">The sequence shown here is derived from an EMBL/GenBank/DDBJ whole genome shotgun (WGS) entry which is preliminary data.</text>
</comment>
<proteinExistence type="predicted"/>